<dbReference type="PANTHER" id="PTHR43788">
    <property type="entry name" value="DNA2/NAM7 HELICASE FAMILY MEMBER"/>
    <property type="match status" value="1"/>
</dbReference>
<name>A0A068TBG7_NEOGA</name>
<dbReference type="CDD" id="cd17933">
    <property type="entry name" value="DEXSc_RecD-like"/>
    <property type="match status" value="1"/>
</dbReference>
<keyword evidence="2" id="KW-0067">ATP-binding</keyword>
<organism evidence="4 5">
    <name type="scientific">Neorhizobium galegae bv. officinalis bv. officinalis str. HAMBI 1141</name>
    <dbReference type="NCBI Taxonomy" id="1028801"/>
    <lineage>
        <taxon>Bacteria</taxon>
        <taxon>Pseudomonadati</taxon>
        <taxon>Pseudomonadota</taxon>
        <taxon>Alphaproteobacteria</taxon>
        <taxon>Hyphomicrobiales</taxon>
        <taxon>Rhizobiaceae</taxon>
        <taxon>Rhizobium/Agrobacterium group</taxon>
        <taxon>Neorhizobium</taxon>
    </lineage>
</organism>
<dbReference type="Pfam" id="PF13245">
    <property type="entry name" value="AAA_19"/>
    <property type="match status" value="1"/>
</dbReference>
<keyword evidence="1" id="KW-0547">Nucleotide-binding</keyword>
<dbReference type="KEGG" id="ngl:RG1141_CH23720"/>
<dbReference type="PATRIC" id="fig|1028801.3.peg.2413"/>
<keyword evidence="4" id="KW-0347">Helicase</keyword>
<evidence type="ECO:0000256" key="1">
    <source>
        <dbReference type="ARBA" id="ARBA00022741"/>
    </source>
</evidence>
<evidence type="ECO:0000313" key="4">
    <source>
        <dbReference type="EMBL" id="CDN54710.1"/>
    </source>
</evidence>
<dbReference type="GO" id="GO:0003678">
    <property type="term" value="F:DNA helicase activity"/>
    <property type="evidence" value="ECO:0007669"/>
    <property type="project" value="UniProtKB-ARBA"/>
</dbReference>
<dbReference type="Gene3D" id="3.40.50.300">
    <property type="entry name" value="P-loop containing nucleotide triphosphate hydrolases"/>
    <property type="match status" value="2"/>
</dbReference>
<dbReference type="HOGENOM" id="CLU_006651_0_0_5"/>
<dbReference type="CDD" id="cd18809">
    <property type="entry name" value="SF1_C_RecD"/>
    <property type="match status" value="1"/>
</dbReference>
<reference evidence="5" key="1">
    <citation type="journal article" date="2014" name="BMC Genomics">
        <title>Genome sequencing of two Neorhizobium galegae strains reveals a noeT gene responsible for the unusual acetylation of the nodulation factors.</title>
        <authorList>
            <person name="Osterman J."/>
            <person name="Marsh J."/>
            <person name="Laine P.K."/>
            <person name="Zeng Z."/>
            <person name="Alatalo E."/>
            <person name="Sullivan J.T."/>
            <person name="Young J.P."/>
            <person name="Thomas-Oates J."/>
            <person name="Paulin L."/>
            <person name="Lindstrom K."/>
        </authorList>
    </citation>
    <scope>NUCLEOTIDE SEQUENCE [LARGE SCALE GENOMIC DNA]</scope>
    <source>
        <strain evidence="5">HAMBI 1141</strain>
    </source>
</reference>
<dbReference type="InterPro" id="IPR027785">
    <property type="entry name" value="UvrD-like_helicase_C"/>
</dbReference>
<evidence type="ECO:0000313" key="5">
    <source>
        <dbReference type="Proteomes" id="UP000028186"/>
    </source>
</evidence>
<dbReference type="eggNOG" id="COG0507">
    <property type="taxonomic scope" value="Bacteria"/>
</dbReference>
<dbReference type="GO" id="GO:0005524">
    <property type="term" value="F:ATP binding"/>
    <property type="evidence" value="ECO:0007669"/>
    <property type="project" value="UniProtKB-KW"/>
</dbReference>
<dbReference type="AlphaFoldDB" id="A0A068TBG7"/>
<proteinExistence type="predicted"/>
<dbReference type="Proteomes" id="UP000028186">
    <property type="component" value="Chromosome I"/>
</dbReference>
<feature type="domain" description="UvrD-like helicase C-terminal" evidence="3">
    <location>
        <begin position="1000"/>
        <end position="1046"/>
    </location>
</feature>
<accession>A0A068TBG7</accession>
<dbReference type="Pfam" id="PF13538">
    <property type="entry name" value="UvrD_C_2"/>
    <property type="match status" value="1"/>
</dbReference>
<dbReference type="RefSeq" id="WP_038543995.1">
    <property type="nucleotide sequence ID" value="NZ_HG938355.1"/>
</dbReference>
<protein>
    <submittedName>
        <fullName evidence="4">Viral (Superfamily 1) RNA helicase</fullName>
    </submittedName>
</protein>
<dbReference type="Gene3D" id="3.40.91.30">
    <property type="match status" value="1"/>
</dbReference>
<keyword evidence="4" id="KW-0378">Hydrolase</keyword>
<evidence type="ECO:0000256" key="2">
    <source>
        <dbReference type="ARBA" id="ARBA00022840"/>
    </source>
</evidence>
<dbReference type="InterPro" id="IPR050534">
    <property type="entry name" value="Coronavir_polyprotein_1ab"/>
</dbReference>
<dbReference type="EMBL" id="HG938355">
    <property type="protein sequence ID" value="CDN54710.1"/>
    <property type="molecule type" value="Genomic_DNA"/>
</dbReference>
<gene>
    <name evidence="4" type="ORF">RG1141_CH23720</name>
</gene>
<dbReference type="PANTHER" id="PTHR43788:SF6">
    <property type="entry name" value="DNA HELICASE B"/>
    <property type="match status" value="1"/>
</dbReference>
<sequence>MTTHLTARIAWHDDGWNGRICSKPEQNTYCVGMKSFPGDLIHRERNLKREQACSGQALCNVKSVDLPPCIYSINAFGPDAIRGYSNPPDFFYGGAEREEWDMPPSTVCVWPYEAMYGDEVYTDGRLDNDKRRAGADEFFAELEEDESLIFYYANHSNPFTDENDPRYVIVGVSRVKQIGKPLFYSNPSDYVRQNYANGMIWARNIASHYPDEGFRIPYHAYRERPEILDRLLVTPENPATCKYGARHLTDDVTIGMLEQMLDVIARLKEIGDTNEDWDARATWVQAQIAKLWKRRGLYPGLLTVMDFLDAGGSIKNGKWYCDRGEEKKAFELFFDALEAGKNCPELELTGLTLKRVSRSWQLLEYDVQAFLKTIAVRIDLYLDQLESVVGQKRIAHGLPESLEAIVEDPYLLSEFFVGDGPDDIIPWSTIDRGVFPSPELGGEVLCDMLNDDPRRLRSLCVEQLKREPNQTFRPADIILKEINARMDRLPEWKRHNFSLRYFEVDREPLEKALVLKKEDDRLYLYLKHVFLDERTVDRTLTELFDRPAITLPRPVPEGFWLRAVSDDESTLAKKGGDEYRLAVEAQASQCAQIFRLPLSVVSGRAGTGKTTIIRAIVKAIRQAEGTGAPINVMTPTGKATDRVRAVFERYNIGGVNVSTMHSFLASNGWLNDNLTFKRWGGKCADLEGTIVIDETSMLDLALAATFFRSIEWQNVKRLILVGDHNQLPPIGRGRVFSDIIEWLRKVGAPNLAVLQTNMRQMENRLDAKGQGILALAELFLVDSAVYGEQTSPAAEQLLQKVHQGGKIDEDLDVVYWNSADELIASLVADLVSVLPRDAEEEQIYKLWRNEVMQNKPERLQVLTPHRGELHGVDALNIELQSILTNDLIDRVGAVDGITLNDKVIQIQNRTSRRGIWAYDFALGKSRQVELFNGEIGYVEPHNFDRADLKKVFSGYSKKRLKRFQVKFARKDKICVNYGREIPTSTRGKSTSESVENNLELAYAISIHKSQGSEFSHTFVILPASRRSLSAELLYTALTRAQGHCQLYIQGNLSPLLEARRKENAQSLLVSSSLFGHFRTVDDRLLARSDWYQSGKVHEALSGDMVRSKSEVIIANLLHQAGVPFTYEEPLYAEDGTFFLPDFTLRIGGEKYYWEHWGMLSDKGYAAHRDLKKQWYTTHFPGRLIETLESGQLSSEAKSQIDEIRLK</sequence>
<dbReference type="SUPFAM" id="SSF52540">
    <property type="entry name" value="P-loop containing nucleoside triphosphate hydrolases"/>
    <property type="match status" value="1"/>
</dbReference>
<dbReference type="InterPro" id="IPR027417">
    <property type="entry name" value="P-loop_NTPase"/>
</dbReference>
<evidence type="ECO:0000259" key="3">
    <source>
        <dbReference type="Pfam" id="PF13538"/>
    </source>
</evidence>